<dbReference type="AlphaFoldDB" id="A0A1P8UF24"/>
<dbReference type="PANTHER" id="PTHR36573">
    <property type="entry name" value="INTERMEMBRANE PHOSPHOLIPID TRANSPORT SYSTEM BINDING PROTEIN MLAC"/>
    <property type="match status" value="1"/>
</dbReference>
<proteinExistence type="predicted"/>
<evidence type="ECO:0000256" key="1">
    <source>
        <dbReference type="SAM" id="SignalP"/>
    </source>
</evidence>
<gene>
    <name evidence="2" type="ORF">BW247_04605</name>
</gene>
<accession>A0A1P8UF24</accession>
<dbReference type="PIRSF" id="PIRSF004649">
    <property type="entry name" value="MlaC"/>
    <property type="match status" value="1"/>
</dbReference>
<sequence length="210" mass="23220">MMKKWIGIWLAVLLLPFMAPAWAAQNLTPVQQAQATVEHAANQALKALHAEPKADLSKPAVIDALIAHYVLPVVDIEASARLVLGHYWRTATPAQRKAFVEQFKHLLIRTYGKSLSTYPGAKIRYLSNRDTSDGRFATVHTEVVPNGHAPVSVDYGLFKVGGKWKIYDLTISGLSLVQSYRSTFSEEIQQTSLQALIKRLTKQNQAAGKG</sequence>
<evidence type="ECO:0008006" key="4">
    <source>
        <dbReference type="Google" id="ProtNLM"/>
    </source>
</evidence>
<feature type="chain" id="PRO_5013315369" description="Toluene tolerance protein" evidence="1">
    <location>
        <begin position="24"/>
        <end position="210"/>
    </location>
</feature>
<organism evidence="2 3">
    <name type="scientific">Acidihalobacter ferrooxydans</name>
    <dbReference type="NCBI Taxonomy" id="1765967"/>
    <lineage>
        <taxon>Bacteria</taxon>
        <taxon>Pseudomonadati</taxon>
        <taxon>Pseudomonadota</taxon>
        <taxon>Gammaproteobacteria</taxon>
        <taxon>Chromatiales</taxon>
        <taxon>Ectothiorhodospiraceae</taxon>
        <taxon>Acidihalobacter</taxon>
    </lineage>
</organism>
<evidence type="ECO:0000313" key="3">
    <source>
        <dbReference type="Proteomes" id="UP000243807"/>
    </source>
</evidence>
<evidence type="ECO:0000313" key="2">
    <source>
        <dbReference type="EMBL" id="APZ42457.1"/>
    </source>
</evidence>
<dbReference type="PANTHER" id="PTHR36573:SF1">
    <property type="entry name" value="INTERMEMBRANE PHOSPHOLIPID TRANSPORT SYSTEM BINDING PROTEIN MLAC"/>
    <property type="match status" value="1"/>
</dbReference>
<dbReference type="InterPro" id="IPR008869">
    <property type="entry name" value="MlaC/ttg2D"/>
</dbReference>
<name>A0A1P8UF24_9GAMM</name>
<protein>
    <recommendedName>
        <fullName evidence="4">Toluene tolerance protein</fullName>
    </recommendedName>
</protein>
<dbReference type="InterPro" id="IPR042245">
    <property type="entry name" value="Tgt2/MlaC_sf"/>
</dbReference>
<feature type="signal peptide" evidence="1">
    <location>
        <begin position="1"/>
        <end position="23"/>
    </location>
</feature>
<keyword evidence="1" id="KW-0732">Signal</keyword>
<dbReference type="KEGG" id="afy:BW247_04605"/>
<dbReference type="Gene3D" id="3.10.450.710">
    <property type="entry name" value="Tgt2/MlaC"/>
    <property type="match status" value="1"/>
</dbReference>
<reference evidence="2 3" key="1">
    <citation type="submission" date="2017-01" db="EMBL/GenBank/DDBJ databases">
        <title>Draft sequence of Acidihalobacter ferrooxidans strain DSM 14175 (strain V8).</title>
        <authorList>
            <person name="Khaleque H.N."/>
            <person name="Ramsay J.P."/>
            <person name="Murphy R.J.T."/>
            <person name="Kaksonen A.H."/>
            <person name="Boxall N.J."/>
            <person name="Watkin E.L.J."/>
        </authorList>
    </citation>
    <scope>NUCLEOTIDE SEQUENCE [LARGE SCALE GENOMIC DNA]</scope>
    <source>
        <strain evidence="2 3">V8</strain>
    </source>
</reference>
<dbReference type="Proteomes" id="UP000243807">
    <property type="component" value="Chromosome"/>
</dbReference>
<keyword evidence="3" id="KW-1185">Reference proteome</keyword>
<dbReference type="Pfam" id="PF05494">
    <property type="entry name" value="MlaC"/>
    <property type="match status" value="1"/>
</dbReference>
<dbReference type="EMBL" id="CP019434">
    <property type="protein sequence ID" value="APZ42457.1"/>
    <property type="molecule type" value="Genomic_DNA"/>
</dbReference>
<dbReference type="STRING" id="1765967.BW247_04605"/>